<keyword evidence="5" id="KW-1185">Reference proteome</keyword>
<gene>
    <name evidence="4" type="ORF">GCM10022224_080990</name>
</gene>
<dbReference type="Gene3D" id="1.10.1200.10">
    <property type="entry name" value="ACP-like"/>
    <property type="match status" value="1"/>
</dbReference>
<evidence type="ECO:0000313" key="5">
    <source>
        <dbReference type="Proteomes" id="UP001500902"/>
    </source>
</evidence>
<dbReference type="InterPro" id="IPR009081">
    <property type="entry name" value="PP-bd_ACP"/>
</dbReference>
<dbReference type="PROSITE" id="PS50075">
    <property type="entry name" value="CARRIER"/>
    <property type="match status" value="1"/>
</dbReference>
<dbReference type="SMART" id="SM00823">
    <property type="entry name" value="PKS_PP"/>
    <property type="match status" value="1"/>
</dbReference>
<dbReference type="InterPro" id="IPR036736">
    <property type="entry name" value="ACP-like_sf"/>
</dbReference>
<organism evidence="4 5">
    <name type="scientific">Nonomuraea antimicrobica</name>
    <dbReference type="NCBI Taxonomy" id="561173"/>
    <lineage>
        <taxon>Bacteria</taxon>
        <taxon>Bacillati</taxon>
        <taxon>Actinomycetota</taxon>
        <taxon>Actinomycetes</taxon>
        <taxon>Streptosporangiales</taxon>
        <taxon>Streptosporangiaceae</taxon>
        <taxon>Nonomuraea</taxon>
    </lineage>
</organism>
<reference evidence="5" key="1">
    <citation type="journal article" date="2019" name="Int. J. Syst. Evol. Microbiol.">
        <title>The Global Catalogue of Microorganisms (GCM) 10K type strain sequencing project: providing services to taxonomists for standard genome sequencing and annotation.</title>
        <authorList>
            <consortium name="The Broad Institute Genomics Platform"/>
            <consortium name="The Broad Institute Genome Sequencing Center for Infectious Disease"/>
            <person name="Wu L."/>
            <person name="Ma J."/>
        </authorList>
    </citation>
    <scope>NUCLEOTIDE SEQUENCE [LARGE SCALE GENOMIC DNA]</scope>
    <source>
        <strain evidence="5">JCM 16904</strain>
    </source>
</reference>
<name>A0ABP7DE25_9ACTN</name>
<feature type="domain" description="Carrier" evidence="3">
    <location>
        <begin position="3"/>
        <end position="81"/>
    </location>
</feature>
<dbReference type="InterPro" id="IPR020806">
    <property type="entry name" value="PKS_PP-bd"/>
</dbReference>
<dbReference type="RefSeq" id="WP_344890925.1">
    <property type="nucleotide sequence ID" value="NZ_BAAAZP010000170.1"/>
</dbReference>
<keyword evidence="1" id="KW-0596">Phosphopantetheine</keyword>
<dbReference type="SUPFAM" id="SSF47336">
    <property type="entry name" value="ACP-like"/>
    <property type="match status" value="1"/>
</dbReference>
<evidence type="ECO:0000259" key="3">
    <source>
        <dbReference type="PROSITE" id="PS50075"/>
    </source>
</evidence>
<dbReference type="Pfam" id="PF00550">
    <property type="entry name" value="PP-binding"/>
    <property type="match status" value="1"/>
</dbReference>
<dbReference type="InterPro" id="IPR006162">
    <property type="entry name" value="Ppantetheine_attach_site"/>
</dbReference>
<evidence type="ECO:0000313" key="4">
    <source>
        <dbReference type="EMBL" id="GAA3703003.1"/>
    </source>
</evidence>
<evidence type="ECO:0000256" key="2">
    <source>
        <dbReference type="ARBA" id="ARBA00022553"/>
    </source>
</evidence>
<evidence type="ECO:0000256" key="1">
    <source>
        <dbReference type="ARBA" id="ARBA00022450"/>
    </source>
</evidence>
<keyword evidence="2" id="KW-0597">Phosphoprotein</keyword>
<sequence length="85" mass="9145">MPEFTAEDLRVVIRGTVGVDDSVDLDGDIVDVPFGELGYDSLAVLEIANKIQKEFGVAIPDDLIVELETPRKLIGFVNQEGAVAS</sequence>
<dbReference type="PROSITE" id="PS00012">
    <property type="entry name" value="PHOSPHOPANTETHEINE"/>
    <property type="match status" value="1"/>
</dbReference>
<accession>A0ABP7DE25</accession>
<proteinExistence type="predicted"/>
<dbReference type="EMBL" id="BAAAZP010000170">
    <property type="protein sequence ID" value="GAA3703003.1"/>
    <property type="molecule type" value="Genomic_DNA"/>
</dbReference>
<dbReference type="Proteomes" id="UP001500902">
    <property type="component" value="Unassembled WGS sequence"/>
</dbReference>
<protein>
    <submittedName>
        <fullName evidence="4">Acyl carrier protein</fullName>
    </submittedName>
</protein>
<comment type="caution">
    <text evidence="4">The sequence shown here is derived from an EMBL/GenBank/DDBJ whole genome shotgun (WGS) entry which is preliminary data.</text>
</comment>